<evidence type="ECO:0008006" key="2">
    <source>
        <dbReference type="Google" id="ProtNLM"/>
    </source>
</evidence>
<sequence length="58" mass="6752">MHRLVWLLLFVTLASCAPLSSGELERLQGRTSHDELTQVPDRQDFRTPRQKLPSFLLF</sequence>
<organism evidence="1">
    <name type="scientific">hydrocarbon metagenome</name>
    <dbReference type="NCBI Taxonomy" id="938273"/>
    <lineage>
        <taxon>unclassified sequences</taxon>
        <taxon>metagenomes</taxon>
        <taxon>ecological metagenomes</taxon>
    </lineage>
</organism>
<dbReference type="EMBL" id="LNQE01000304">
    <property type="protein sequence ID" value="KUG27651.1"/>
    <property type="molecule type" value="Genomic_DNA"/>
</dbReference>
<reference evidence="1" key="1">
    <citation type="journal article" date="2015" name="Proc. Natl. Acad. Sci. U.S.A.">
        <title>Networks of energetic and metabolic interactions define dynamics in microbial communities.</title>
        <authorList>
            <person name="Embree M."/>
            <person name="Liu J.K."/>
            <person name="Al-Bassam M.M."/>
            <person name="Zengler K."/>
        </authorList>
    </citation>
    <scope>NUCLEOTIDE SEQUENCE</scope>
</reference>
<evidence type="ECO:0000313" key="1">
    <source>
        <dbReference type="EMBL" id="KUG27651.1"/>
    </source>
</evidence>
<dbReference type="AlphaFoldDB" id="A0A0W8G576"/>
<proteinExistence type="predicted"/>
<comment type="caution">
    <text evidence="1">The sequence shown here is derived from an EMBL/GenBank/DDBJ whole genome shotgun (WGS) entry which is preliminary data.</text>
</comment>
<protein>
    <recommendedName>
        <fullName evidence="2">Lipoprotein</fullName>
    </recommendedName>
</protein>
<name>A0A0W8G576_9ZZZZ</name>
<dbReference type="PROSITE" id="PS51257">
    <property type="entry name" value="PROKAR_LIPOPROTEIN"/>
    <property type="match status" value="1"/>
</dbReference>
<gene>
    <name evidence="1" type="ORF">ASZ90_002509</name>
</gene>
<accession>A0A0W8G576</accession>